<evidence type="ECO:0000313" key="8">
    <source>
        <dbReference type="EMBL" id="HJD29328.1"/>
    </source>
</evidence>
<evidence type="ECO:0000256" key="6">
    <source>
        <dbReference type="ARBA" id="ARBA00067035"/>
    </source>
</evidence>
<dbReference type="PANTHER" id="PTHR11941">
    <property type="entry name" value="ENOYL-COA HYDRATASE-RELATED"/>
    <property type="match status" value="1"/>
</dbReference>
<dbReference type="Gene3D" id="3.90.226.10">
    <property type="entry name" value="2-enoyl-CoA Hydratase, Chain A, domain 1"/>
    <property type="match status" value="1"/>
</dbReference>
<name>A0A9D2QWG6_9FIRM</name>
<protein>
    <recommendedName>
        <fullName evidence="6">short-chain-enoyl-CoA hydratase</fullName>
        <ecNumber evidence="6">4.2.1.150</ecNumber>
    </recommendedName>
</protein>
<dbReference type="Pfam" id="PF00378">
    <property type="entry name" value="ECH_1"/>
    <property type="match status" value="1"/>
</dbReference>
<dbReference type="GO" id="GO:0006635">
    <property type="term" value="P:fatty acid beta-oxidation"/>
    <property type="evidence" value="ECO:0007669"/>
    <property type="project" value="TreeGrafter"/>
</dbReference>
<dbReference type="SUPFAM" id="SSF52096">
    <property type="entry name" value="ClpP/crotonase"/>
    <property type="match status" value="1"/>
</dbReference>
<dbReference type="Gene3D" id="1.10.12.10">
    <property type="entry name" value="Lyase 2-enoyl-coa Hydratase, Chain A, domain 2"/>
    <property type="match status" value="1"/>
</dbReference>
<comment type="subunit">
    <text evidence="3">Homotetramer.</text>
</comment>
<comment type="pathway">
    <text evidence="1">Lipid metabolism; butanoate metabolism.</text>
</comment>
<evidence type="ECO:0000256" key="7">
    <source>
        <dbReference type="RuleBase" id="RU003707"/>
    </source>
</evidence>
<dbReference type="GO" id="GO:0018812">
    <property type="term" value="F:3-hydroxyacyl-CoA dehydratase activity"/>
    <property type="evidence" value="ECO:0007669"/>
    <property type="project" value="UniProtKB-EC"/>
</dbReference>
<gene>
    <name evidence="8" type="ORF">H9914_10125</name>
</gene>
<evidence type="ECO:0000256" key="2">
    <source>
        <dbReference type="ARBA" id="ARBA00005254"/>
    </source>
</evidence>
<evidence type="ECO:0000256" key="4">
    <source>
        <dbReference type="ARBA" id="ARBA00023239"/>
    </source>
</evidence>
<dbReference type="InterPro" id="IPR014748">
    <property type="entry name" value="Enoyl-CoA_hydra_C"/>
</dbReference>
<sequence>MHRRGHGLCDCSGKRKLRGGGILENIICYQKSYGGILKIARPQALNALNIQVLEELEKALDSILLWKPRCLVVTGEGKRAFAAGADIGQMSGLSRRAAFAFGKKGKEVFRKLEAFPAPVIGAVNGYALGGGCELALCCDIRICSENAVFGQPEVGLGIIPGFGGTQRLSRLIGTARAKEMIFTGENIDASAALKMGLVNAVYPLEELEKEADLLAERIVKNSHAAVKNSKKAIDQGMEMSLADGLENENNLFADCFEKQDQIERMQAFLEKRGRRG</sequence>
<reference evidence="8" key="2">
    <citation type="submission" date="2021-04" db="EMBL/GenBank/DDBJ databases">
        <authorList>
            <person name="Gilroy R."/>
        </authorList>
    </citation>
    <scope>NUCLEOTIDE SEQUENCE</scope>
    <source>
        <strain evidence="8">ChiBcec6-4105</strain>
    </source>
</reference>
<reference evidence="8" key="1">
    <citation type="journal article" date="2021" name="PeerJ">
        <title>Extensive microbial diversity within the chicken gut microbiome revealed by metagenomics and culture.</title>
        <authorList>
            <person name="Gilroy R."/>
            <person name="Ravi A."/>
            <person name="Getino M."/>
            <person name="Pursley I."/>
            <person name="Horton D.L."/>
            <person name="Alikhan N.F."/>
            <person name="Baker D."/>
            <person name="Gharbi K."/>
            <person name="Hall N."/>
            <person name="Watson M."/>
            <person name="Adriaenssens E.M."/>
            <person name="Foster-Nyarko E."/>
            <person name="Jarju S."/>
            <person name="Secka A."/>
            <person name="Antonio M."/>
            <person name="Oren A."/>
            <person name="Chaudhuri R.R."/>
            <person name="La Ragione R."/>
            <person name="Hildebrand F."/>
            <person name="Pallen M.J."/>
        </authorList>
    </citation>
    <scope>NUCLEOTIDE SEQUENCE</scope>
    <source>
        <strain evidence="8">ChiBcec6-4105</strain>
    </source>
</reference>
<evidence type="ECO:0000256" key="3">
    <source>
        <dbReference type="ARBA" id="ARBA00011881"/>
    </source>
</evidence>
<organism evidence="8 9">
    <name type="scientific">Candidatus Blautia avicola</name>
    <dbReference type="NCBI Taxonomy" id="2838483"/>
    <lineage>
        <taxon>Bacteria</taxon>
        <taxon>Bacillati</taxon>
        <taxon>Bacillota</taxon>
        <taxon>Clostridia</taxon>
        <taxon>Lachnospirales</taxon>
        <taxon>Lachnospiraceae</taxon>
        <taxon>Blautia</taxon>
    </lineage>
</organism>
<dbReference type="Proteomes" id="UP000823892">
    <property type="component" value="Unassembled WGS sequence"/>
</dbReference>
<dbReference type="InterPro" id="IPR018376">
    <property type="entry name" value="Enoyl-CoA_hyd/isom_CS"/>
</dbReference>
<dbReference type="AlphaFoldDB" id="A0A9D2QWG6"/>
<dbReference type="PANTHER" id="PTHR11941:SF54">
    <property type="entry name" value="ENOYL-COA HYDRATASE, MITOCHONDRIAL"/>
    <property type="match status" value="1"/>
</dbReference>
<comment type="caution">
    <text evidence="8">The sequence shown here is derived from an EMBL/GenBank/DDBJ whole genome shotgun (WGS) entry which is preliminary data.</text>
</comment>
<dbReference type="PROSITE" id="PS00166">
    <property type="entry name" value="ENOYL_COA_HYDRATASE"/>
    <property type="match status" value="1"/>
</dbReference>
<dbReference type="EMBL" id="DWUY01000227">
    <property type="protein sequence ID" value="HJD29328.1"/>
    <property type="molecule type" value="Genomic_DNA"/>
</dbReference>
<dbReference type="InterPro" id="IPR029045">
    <property type="entry name" value="ClpP/crotonase-like_dom_sf"/>
</dbReference>
<dbReference type="EC" id="4.2.1.150" evidence="6"/>
<keyword evidence="4" id="KW-0456">Lyase</keyword>
<proteinExistence type="inferred from homology"/>
<dbReference type="InterPro" id="IPR001753">
    <property type="entry name" value="Enoyl-CoA_hydra/iso"/>
</dbReference>
<evidence type="ECO:0000256" key="1">
    <source>
        <dbReference type="ARBA" id="ARBA00005086"/>
    </source>
</evidence>
<evidence type="ECO:0000313" key="9">
    <source>
        <dbReference type="Proteomes" id="UP000823892"/>
    </source>
</evidence>
<evidence type="ECO:0000256" key="5">
    <source>
        <dbReference type="ARBA" id="ARBA00050624"/>
    </source>
</evidence>
<comment type="similarity">
    <text evidence="2 7">Belongs to the enoyl-CoA hydratase/isomerase family.</text>
</comment>
<dbReference type="FunFam" id="1.10.12.10:FF:000001">
    <property type="entry name" value="Probable enoyl-CoA hydratase, mitochondrial"/>
    <property type="match status" value="1"/>
</dbReference>
<dbReference type="CDD" id="cd06558">
    <property type="entry name" value="crotonase-like"/>
    <property type="match status" value="1"/>
</dbReference>
<dbReference type="FunFam" id="3.90.226.10:FF:000009">
    <property type="entry name" value="Carnitinyl-CoA dehydratase"/>
    <property type="match status" value="1"/>
</dbReference>
<comment type="catalytic activity">
    <reaction evidence="5">
        <text>a short-chain (3S)-3-hydroxyacyl-CoA = a short-chain (2E)-enoyl-CoA + H2O</text>
        <dbReference type="Rhea" id="RHEA:52664"/>
        <dbReference type="ChEBI" id="CHEBI:15377"/>
        <dbReference type="ChEBI" id="CHEBI:87488"/>
        <dbReference type="ChEBI" id="CHEBI:136760"/>
        <dbReference type="EC" id="4.2.1.150"/>
    </reaction>
</comment>
<accession>A0A9D2QWG6</accession>